<protein>
    <submittedName>
        <fullName evidence="2">Periplasmic protein</fullName>
    </submittedName>
</protein>
<dbReference type="RefSeq" id="WP_052089805.1">
    <property type="nucleotide sequence ID" value="NZ_FZML01000009.1"/>
</dbReference>
<dbReference type="OrthoDB" id="5338450at2"/>
<feature type="transmembrane region" description="Helical" evidence="1">
    <location>
        <begin position="6"/>
        <end position="25"/>
    </location>
</feature>
<keyword evidence="1" id="KW-0472">Membrane</keyword>
<evidence type="ECO:0000256" key="1">
    <source>
        <dbReference type="SAM" id="Phobius"/>
    </source>
</evidence>
<organism evidence="2 5">
    <name type="scientific">Helicobacter muridarum</name>
    <dbReference type="NCBI Taxonomy" id="216"/>
    <lineage>
        <taxon>Bacteria</taxon>
        <taxon>Pseudomonadati</taxon>
        <taxon>Campylobacterota</taxon>
        <taxon>Epsilonproteobacteria</taxon>
        <taxon>Campylobacterales</taxon>
        <taxon>Helicobacteraceae</taxon>
        <taxon>Helicobacter</taxon>
    </lineage>
</organism>
<sequence>MICRFGYFNILTFLLFSCNCLLLWGENYDLHTKIKEYIQPKTYQTNAKFIQKLFKNESAFYKNGNVDVIKILNNLKNNGLLALKLNKPSNIKISFRVNEKNRTDFEPSFIFLAYATSNLLTNMGYSYFYVTNAKKNNDVISVSYTLNSESQIDPTVIISNIQSRGYNVIDVSKDSELHWIYDIRLEQPKITNAQQIKDGEIELNQVSGKYWIIVDSAGILEIMLNNEEKWNPKILIFDNNMNLLNAIMQKEMKQKQVINTNSNILFLMITDNYNPARLSNGIKIIFNPK</sequence>
<keyword evidence="5" id="KW-1185">Reference proteome</keyword>
<evidence type="ECO:0000313" key="4">
    <source>
        <dbReference type="Proteomes" id="UP000029922"/>
    </source>
</evidence>
<accession>A0A377PWQ0</accession>
<evidence type="ECO:0000313" key="3">
    <source>
        <dbReference type="EMBL" id="TLD99769.1"/>
    </source>
</evidence>
<gene>
    <name evidence="3" type="ORF">LS73_006780</name>
    <name evidence="2" type="ORF">NCTC12714_01808</name>
</gene>
<dbReference type="EMBL" id="UGJE01000002">
    <property type="protein sequence ID" value="STQ86997.1"/>
    <property type="molecule type" value="Genomic_DNA"/>
</dbReference>
<reference evidence="2 5" key="2">
    <citation type="submission" date="2018-06" db="EMBL/GenBank/DDBJ databases">
        <authorList>
            <consortium name="Pathogen Informatics"/>
            <person name="Doyle S."/>
        </authorList>
    </citation>
    <scope>NUCLEOTIDE SEQUENCE [LARGE SCALE GENOMIC DNA]</scope>
    <source>
        <strain evidence="2 5">NCTC12714</strain>
    </source>
</reference>
<keyword evidence="1" id="KW-0812">Transmembrane</keyword>
<keyword evidence="1" id="KW-1133">Transmembrane helix</keyword>
<dbReference type="Proteomes" id="UP000255139">
    <property type="component" value="Unassembled WGS sequence"/>
</dbReference>
<dbReference type="PROSITE" id="PS51257">
    <property type="entry name" value="PROKAR_LIPOPROTEIN"/>
    <property type="match status" value="1"/>
</dbReference>
<dbReference type="Proteomes" id="UP000029922">
    <property type="component" value="Unassembled WGS sequence"/>
</dbReference>
<proteinExistence type="predicted"/>
<evidence type="ECO:0000313" key="5">
    <source>
        <dbReference type="Proteomes" id="UP000255139"/>
    </source>
</evidence>
<dbReference type="EMBL" id="JRPD02000015">
    <property type="protein sequence ID" value="TLD99769.1"/>
    <property type="molecule type" value="Genomic_DNA"/>
</dbReference>
<name>A0A377PWQ0_9HELI</name>
<reference evidence="3 4" key="1">
    <citation type="journal article" date="2014" name="Genome Announc.">
        <title>Draft genome sequences of eight enterohepatic helicobacter species isolated from both laboratory and wild rodents.</title>
        <authorList>
            <person name="Sheh A."/>
            <person name="Shen Z."/>
            <person name="Fox J.G."/>
        </authorList>
    </citation>
    <scope>NUCLEOTIDE SEQUENCE [LARGE SCALE GENOMIC DNA]</scope>
    <source>
        <strain evidence="3 4">ST1</strain>
    </source>
</reference>
<dbReference type="AlphaFoldDB" id="A0A377PWQ0"/>
<evidence type="ECO:0000313" key="2">
    <source>
        <dbReference type="EMBL" id="STQ86997.1"/>
    </source>
</evidence>